<proteinExistence type="predicted"/>
<dbReference type="EMBL" id="SJOL01001035">
    <property type="protein sequence ID" value="TGZ75135.1"/>
    <property type="molecule type" value="Genomic_DNA"/>
</dbReference>
<evidence type="ECO:0000313" key="1">
    <source>
        <dbReference type="EMBL" id="TGZ75135.1"/>
    </source>
</evidence>
<name>A0A4S2MEU2_OPIFE</name>
<evidence type="ECO:0000313" key="2">
    <source>
        <dbReference type="Proteomes" id="UP000308267"/>
    </source>
</evidence>
<sequence>MNAFRKMIAGDLYIGNRINSSLRASILYIAALNTYNVVVLEPNTTECTNGVLQYLTQASEMESTGGAKALQPQLTTWISSLVLLAAILKGLDAYFATKNEF</sequence>
<reference evidence="1 2" key="1">
    <citation type="journal article" date="2019" name="BMC Genomics">
        <title>New insights from Opisthorchis felineus genome: update on genomics of the epidemiologically important liver flukes.</title>
        <authorList>
            <person name="Ershov N.I."/>
            <person name="Mordvinov V.A."/>
            <person name="Prokhortchouk E.B."/>
            <person name="Pakharukova M.Y."/>
            <person name="Gunbin K.V."/>
            <person name="Ustyantsev K."/>
            <person name="Genaev M.A."/>
            <person name="Blinov A.G."/>
            <person name="Mazur A."/>
            <person name="Boulygina E."/>
            <person name="Tsygankova S."/>
            <person name="Khrameeva E."/>
            <person name="Chekanov N."/>
            <person name="Fan G."/>
            <person name="Xiao A."/>
            <person name="Zhang H."/>
            <person name="Xu X."/>
            <person name="Yang H."/>
            <person name="Solovyev V."/>
            <person name="Lee S.M."/>
            <person name="Liu X."/>
            <person name="Afonnikov D.A."/>
            <person name="Skryabin K.G."/>
        </authorList>
    </citation>
    <scope>NUCLEOTIDE SEQUENCE [LARGE SCALE GENOMIC DNA]</scope>
    <source>
        <strain evidence="1">AK-0245</strain>
        <tissue evidence="1">Whole organism</tissue>
    </source>
</reference>
<gene>
    <name evidence="1" type="ORF">CRM22_000552</name>
</gene>
<dbReference type="Proteomes" id="UP000308267">
    <property type="component" value="Unassembled WGS sequence"/>
</dbReference>
<comment type="caution">
    <text evidence="1">The sequence shown here is derived from an EMBL/GenBank/DDBJ whole genome shotgun (WGS) entry which is preliminary data.</text>
</comment>
<organism evidence="1 2">
    <name type="scientific">Opisthorchis felineus</name>
    <dbReference type="NCBI Taxonomy" id="147828"/>
    <lineage>
        <taxon>Eukaryota</taxon>
        <taxon>Metazoa</taxon>
        <taxon>Spiralia</taxon>
        <taxon>Lophotrochozoa</taxon>
        <taxon>Platyhelminthes</taxon>
        <taxon>Trematoda</taxon>
        <taxon>Digenea</taxon>
        <taxon>Opisthorchiida</taxon>
        <taxon>Opisthorchiata</taxon>
        <taxon>Opisthorchiidae</taxon>
        <taxon>Opisthorchis</taxon>
    </lineage>
</organism>
<accession>A0A4S2MEU2</accession>
<keyword evidence="2" id="KW-1185">Reference proteome</keyword>
<protein>
    <submittedName>
        <fullName evidence="1">Uncharacterized protein</fullName>
    </submittedName>
</protein>
<dbReference type="AlphaFoldDB" id="A0A4S2MEU2"/>